<dbReference type="NCBIfam" id="NF047807">
    <property type="entry name" value="LIC10920_lipo"/>
    <property type="match status" value="1"/>
</dbReference>
<accession>A0A4R9JXA9</accession>
<name>A0A4R9JXA9_9LEPT</name>
<proteinExistence type="predicted"/>
<evidence type="ECO:0000313" key="2">
    <source>
        <dbReference type="Proteomes" id="UP000297693"/>
    </source>
</evidence>
<evidence type="ECO:0000313" key="1">
    <source>
        <dbReference type="EMBL" id="TGL57157.1"/>
    </source>
</evidence>
<dbReference type="OrthoDB" id="345240at2"/>
<dbReference type="EMBL" id="RQGD01000039">
    <property type="protein sequence ID" value="TGL57157.1"/>
    <property type="molecule type" value="Genomic_DNA"/>
</dbReference>
<dbReference type="RefSeq" id="WP_135624785.1">
    <property type="nucleotide sequence ID" value="NZ_RQGD01000039.1"/>
</dbReference>
<dbReference type="AlphaFoldDB" id="A0A4R9JXA9"/>
<evidence type="ECO:0008006" key="3">
    <source>
        <dbReference type="Google" id="ProtNLM"/>
    </source>
</evidence>
<protein>
    <recommendedName>
        <fullName evidence="3">Lipoprotein</fullName>
    </recommendedName>
</protein>
<sequence length="236" mass="25126">MLFRTLILTFLLLPLTACKVKDQNKVDLSLLPIAGGTVLWFPGEIDTSLTSSCGIASTATSTSTGTTGTTGTTTTTTGTTSTKYAIVSQLVFKTRETLFLRYTYDYFQTQGNINAQQGFVLTGGFFGKTATGTQGTVKWASNGININTSLTTAQEISQFKVDLDLIGTYVDGATTTNNTTCYTLDNVNCTAQTTTTTTTCYTSNNQTCLVAATNSGATQVVIRGSINCYARNVVQQ</sequence>
<organism evidence="1 2">
    <name type="scientific">Leptospira ognonensis</name>
    <dbReference type="NCBI Taxonomy" id="2484945"/>
    <lineage>
        <taxon>Bacteria</taxon>
        <taxon>Pseudomonadati</taxon>
        <taxon>Spirochaetota</taxon>
        <taxon>Spirochaetia</taxon>
        <taxon>Leptospirales</taxon>
        <taxon>Leptospiraceae</taxon>
        <taxon>Leptospira</taxon>
    </lineage>
</organism>
<keyword evidence="2" id="KW-1185">Reference proteome</keyword>
<reference evidence="1" key="1">
    <citation type="journal article" date="2019" name="PLoS Negl. Trop. Dis.">
        <title>Revisiting the worldwide diversity of Leptospira species in the environment.</title>
        <authorList>
            <person name="Vincent A.T."/>
            <person name="Schiettekatte O."/>
            <person name="Bourhy P."/>
            <person name="Veyrier F.J."/>
            <person name="Picardeau M."/>
        </authorList>
    </citation>
    <scope>NUCLEOTIDE SEQUENCE [LARGE SCALE GENOMIC DNA]</scope>
    <source>
        <strain evidence="1">201702476</strain>
    </source>
</reference>
<comment type="caution">
    <text evidence="1">The sequence shown here is derived from an EMBL/GenBank/DDBJ whole genome shotgun (WGS) entry which is preliminary data.</text>
</comment>
<gene>
    <name evidence="1" type="ORF">EHQ58_15340</name>
</gene>
<dbReference type="Proteomes" id="UP000297693">
    <property type="component" value="Unassembled WGS sequence"/>
</dbReference>